<protein>
    <submittedName>
        <fullName evidence="2">DUF1523 family protein</fullName>
    </submittedName>
</protein>
<organism evidence="2 3">
    <name type="scientific">Neobacillus paridis</name>
    <dbReference type="NCBI Taxonomy" id="2803862"/>
    <lineage>
        <taxon>Bacteria</taxon>
        <taxon>Bacillati</taxon>
        <taxon>Bacillota</taxon>
        <taxon>Bacilli</taxon>
        <taxon>Bacillales</taxon>
        <taxon>Bacillaceae</taxon>
        <taxon>Neobacillus</taxon>
    </lineage>
</organism>
<keyword evidence="1" id="KW-0812">Transmembrane</keyword>
<name>A0ABS1TIG8_9BACI</name>
<gene>
    <name evidence="2" type="ORF">JK635_02255</name>
</gene>
<dbReference type="EMBL" id="JAESWB010000025">
    <property type="protein sequence ID" value="MBL4951062.1"/>
    <property type="molecule type" value="Genomic_DNA"/>
</dbReference>
<evidence type="ECO:0000313" key="2">
    <source>
        <dbReference type="EMBL" id="MBL4951062.1"/>
    </source>
</evidence>
<reference evidence="2 3" key="1">
    <citation type="submission" date="2021-01" db="EMBL/GenBank/DDBJ databases">
        <title>Genome public.</title>
        <authorList>
            <person name="Liu C."/>
            <person name="Sun Q."/>
        </authorList>
    </citation>
    <scope>NUCLEOTIDE SEQUENCE [LARGE SCALE GENOMIC DNA]</scope>
    <source>
        <strain evidence="2 3">YIM B02564</strain>
    </source>
</reference>
<dbReference type="RefSeq" id="WP_202652021.1">
    <property type="nucleotide sequence ID" value="NZ_JAESWB010000025.1"/>
</dbReference>
<evidence type="ECO:0000313" key="3">
    <source>
        <dbReference type="Proteomes" id="UP000623967"/>
    </source>
</evidence>
<comment type="caution">
    <text evidence="2">The sequence shown here is derived from an EMBL/GenBank/DDBJ whole genome shotgun (WGS) entry which is preliminary data.</text>
</comment>
<dbReference type="Proteomes" id="UP000623967">
    <property type="component" value="Unassembled WGS sequence"/>
</dbReference>
<keyword evidence="3" id="KW-1185">Reference proteome</keyword>
<keyword evidence="1" id="KW-0472">Membrane</keyword>
<proteinExistence type="predicted"/>
<sequence>MKAKETMGCIFYGLVLLLILISLSITILGQFVSNEYTAKVTDKVVKTSNDNSKYIIFTELEDGKVKVFKNTDSLIRGKFNSSDIYAEIKVGHKYKFKVYGYRVPALSMYENIVSIKEIN</sequence>
<feature type="transmembrane region" description="Helical" evidence="1">
    <location>
        <begin position="9"/>
        <end position="32"/>
    </location>
</feature>
<dbReference type="Pfam" id="PF07509">
    <property type="entry name" value="DUF1523"/>
    <property type="match status" value="1"/>
</dbReference>
<dbReference type="InterPro" id="IPR011088">
    <property type="entry name" value="Phage_phiNM3_A0EWY4"/>
</dbReference>
<evidence type="ECO:0000256" key="1">
    <source>
        <dbReference type="SAM" id="Phobius"/>
    </source>
</evidence>
<keyword evidence="1" id="KW-1133">Transmembrane helix</keyword>
<accession>A0ABS1TIG8</accession>